<evidence type="ECO:0000313" key="1">
    <source>
        <dbReference type="EMBL" id="QRC94770.1"/>
    </source>
</evidence>
<dbReference type="VEuPathDB" id="FungiDB:JI435_149140"/>
<dbReference type="RefSeq" id="XP_001805084.1">
    <property type="nucleotide sequence ID" value="XM_001805032.1"/>
</dbReference>
<name>A0A7U2HWR3_PHANO</name>
<keyword evidence="2" id="KW-1185">Reference proteome</keyword>
<sequence>MSDSGSSDCSDLSALLYSRTVRNLRAAECFYVLVLWVLSDRSVGACLVSGWLKPAGKPAGQKNYNNCIF</sequence>
<dbReference type="KEGG" id="pno:SNOG_14914"/>
<dbReference type="EMBL" id="CP069027">
    <property type="protein sequence ID" value="QRC94770.1"/>
    <property type="molecule type" value="Genomic_DNA"/>
</dbReference>
<dbReference type="AlphaFoldDB" id="A0A7U2HWR3"/>
<gene>
    <name evidence="1" type="ORF">JI435_149140</name>
</gene>
<evidence type="ECO:0000313" key="2">
    <source>
        <dbReference type="Proteomes" id="UP000663193"/>
    </source>
</evidence>
<reference evidence="2" key="1">
    <citation type="journal article" date="2021" name="BMC Genomics">
        <title>Chromosome-level genome assembly and manually-curated proteome of model necrotroph Parastagonospora nodorum Sn15 reveals a genome-wide trove of candidate effector homologs, and redundancy of virulence-related functions within an accessory chromosome.</title>
        <authorList>
            <person name="Bertazzoni S."/>
            <person name="Jones D.A.B."/>
            <person name="Phan H.T."/>
            <person name="Tan K.-C."/>
            <person name="Hane J.K."/>
        </authorList>
    </citation>
    <scope>NUCLEOTIDE SEQUENCE [LARGE SCALE GENOMIC DNA]</scope>
    <source>
        <strain evidence="2">SN15 / ATCC MYA-4574 / FGSC 10173)</strain>
    </source>
</reference>
<proteinExistence type="predicted"/>
<accession>A0A7U2HWR3</accession>
<protein>
    <submittedName>
        <fullName evidence="1">Uncharacterized protein</fullName>
    </submittedName>
</protein>
<organism evidence="1 2">
    <name type="scientific">Phaeosphaeria nodorum (strain SN15 / ATCC MYA-4574 / FGSC 10173)</name>
    <name type="common">Glume blotch fungus</name>
    <name type="synonym">Parastagonospora nodorum</name>
    <dbReference type="NCBI Taxonomy" id="321614"/>
    <lineage>
        <taxon>Eukaryota</taxon>
        <taxon>Fungi</taxon>
        <taxon>Dikarya</taxon>
        <taxon>Ascomycota</taxon>
        <taxon>Pezizomycotina</taxon>
        <taxon>Dothideomycetes</taxon>
        <taxon>Pleosporomycetidae</taxon>
        <taxon>Pleosporales</taxon>
        <taxon>Pleosporineae</taxon>
        <taxon>Phaeosphaeriaceae</taxon>
        <taxon>Parastagonospora</taxon>
    </lineage>
</organism>
<dbReference type="Proteomes" id="UP000663193">
    <property type="component" value="Chromosome 5"/>
</dbReference>